<dbReference type="AlphaFoldDB" id="A0AAW1WC13"/>
<feature type="compositionally biased region" description="Basic and acidic residues" evidence="1">
    <location>
        <begin position="106"/>
        <end position="119"/>
    </location>
</feature>
<dbReference type="InterPro" id="IPR000313">
    <property type="entry name" value="PWWP_dom"/>
</dbReference>
<feature type="compositionally biased region" description="Polar residues" evidence="1">
    <location>
        <begin position="873"/>
        <end position="884"/>
    </location>
</feature>
<feature type="compositionally biased region" description="Polar residues" evidence="1">
    <location>
        <begin position="568"/>
        <end position="584"/>
    </location>
</feature>
<accession>A0AAW1WC13</accession>
<feature type="region of interest" description="Disordered" evidence="1">
    <location>
        <begin position="1"/>
        <end position="62"/>
    </location>
</feature>
<dbReference type="Gene3D" id="2.30.30.140">
    <property type="match status" value="1"/>
</dbReference>
<dbReference type="SUPFAM" id="SSF63748">
    <property type="entry name" value="Tudor/PWWP/MBT"/>
    <property type="match status" value="1"/>
</dbReference>
<dbReference type="PROSITE" id="PS50812">
    <property type="entry name" value="PWWP"/>
    <property type="match status" value="1"/>
</dbReference>
<dbReference type="SMART" id="SM00293">
    <property type="entry name" value="PWWP"/>
    <property type="match status" value="1"/>
</dbReference>
<evidence type="ECO:0000259" key="2">
    <source>
        <dbReference type="PROSITE" id="PS50812"/>
    </source>
</evidence>
<feature type="compositionally biased region" description="Basic and acidic residues" evidence="1">
    <location>
        <begin position="152"/>
        <end position="172"/>
    </location>
</feature>
<evidence type="ECO:0000256" key="1">
    <source>
        <dbReference type="SAM" id="MobiDB-lite"/>
    </source>
</evidence>
<dbReference type="PANTHER" id="PTHR42851">
    <property type="entry name" value="ALDOLASE-RELATED"/>
    <property type="match status" value="1"/>
</dbReference>
<evidence type="ECO:0000313" key="4">
    <source>
        <dbReference type="Proteomes" id="UP001457282"/>
    </source>
</evidence>
<feature type="compositionally biased region" description="Acidic residues" evidence="1">
    <location>
        <begin position="30"/>
        <end position="40"/>
    </location>
</feature>
<feature type="region of interest" description="Disordered" evidence="1">
    <location>
        <begin position="101"/>
        <end position="130"/>
    </location>
</feature>
<reference evidence="3 4" key="1">
    <citation type="journal article" date="2023" name="G3 (Bethesda)">
        <title>A chromosome-length genome assembly and annotation of blackberry (Rubus argutus, cv. 'Hillquist').</title>
        <authorList>
            <person name="Bruna T."/>
            <person name="Aryal R."/>
            <person name="Dudchenko O."/>
            <person name="Sargent D.J."/>
            <person name="Mead D."/>
            <person name="Buti M."/>
            <person name="Cavallini A."/>
            <person name="Hytonen T."/>
            <person name="Andres J."/>
            <person name="Pham M."/>
            <person name="Weisz D."/>
            <person name="Mascagni F."/>
            <person name="Usai G."/>
            <person name="Natali L."/>
            <person name="Bassil N."/>
            <person name="Fernandez G.E."/>
            <person name="Lomsadze A."/>
            <person name="Armour M."/>
            <person name="Olukolu B."/>
            <person name="Poorten T."/>
            <person name="Britton C."/>
            <person name="Davik J."/>
            <person name="Ashrafi H."/>
            <person name="Aiden E.L."/>
            <person name="Borodovsky M."/>
            <person name="Worthington M."/>
        </authorList>
    </citation>
    <scope>NUCLEOTIDE SEQUENCE [LARGE SCALE GENOMIC DNA]</scope>
    <source>
        <strain evidence="3">PI 553951</strain>
    </source>
</reference>
<organism evidence="3 4">
    <name type="scientific">Rubus argutus</name>
    <name type="common">Southern blackberry</name>
    <dbReference type="NCBI Taxonomy" id="59490"/>
    <lineage>
        <taxon>Eukaryota</taxon>
        <taxon>Viridiplantae</taxon>
        <taxon>Streptophyta</taxon>
        <taxon>Embryophyta</taxon>
        <taxon>Tracheophyta</taxon>
        <taxon>Spermatophyta</taxon>
        <taxon>Magnoliopsida</taxon>
        <taxon>eudicotyledons</taxon>
        <taxon>Gunneridae</taxon>
        <taxon>Pentapetalae</taxon>
        <taxon>rosids</taxon>
        <taxon>fabids</taxon>
        <taxon>Rosales</taxon>
        <taxon>Rosaceae</taxon>
        <taxon>Rosoideae</taxon>
        <taxon>Rosoideae incertae sedis</taxon>
        <taxon>Rubus</taxon>
    </lineage>
</organism>
<dbReference type="InterPro" id="IPR053063">
    <property type="entry name" value="PWWP_domain_containing_PDP"/>
</dbReference>
<feature type="region of interest" description="Disordered" evidence="1">
    <location>
        <begin position="150"/>
        <end position="201"/>
    </location>
</feature>
<gene>
    <name evidence="3" type="ORF">M0R45_029379</name>
</gene>
<feature type="region of interest" description="Disordered" evidence="1">
    <location>
        <begin position="830"/>
        <end position="1053"/>
    </location>
</feature>
<dbReference type="CDD" id="cd05162">
    <property type="entry name" value="PWWP"/>
    <property type="match status" value="1"/>
</dbReference>
<comment type="caution">
    <text evidence="3">The sequence shown here is derived from an EMBL/GenBank/DDBJ whole genome shotgun (WGS) entry which is preliminary data.</text>
</comment>
<feature type="compositionally biased region" description="Polar residues" evidence="1">
    <location>
        <begin position="1016"/>
        <end position="1029"/>
    </location>
</feature>
<keyword evidence="4" id="KW-1185">Reference proteome</keyword>
<dbReference type="Proteomes" id="UP001457282">
    <property type="component" value="Unassembled WGS sequence"/>
</dbReference>
<proteinExistence type="predicted"/>
<dbReference type="Pfam" id="PF00855">
    <property type="entry name" value="PWWP"/>
    <property type="match status" value="1"/>
</dbReference>
<feature type="domain" description="PWWP" evidence="2">
    <location>
        <begin position="329"/>
        <end position="390"/>
    </location>
</feature>
<feature type="compositionally biased region" description="Low complexity" evidence="1">
    <location>
        <begin position="971"/>
        <end position="984"/>
    </location>
</feature>
<feature type="region of interest" description="Disordered" evidence="1">
    <location>
        <begin position="552"/>
        <end position="641"/>
    </location>
</feature>
<name>A0AAW1WC13_RUBAR</name>
<dbReference type="EMBL" id="JBEDUW010000006">
    <property type="protein sequence ID" value="KAK9920837.1"/>
    <property type="molecule type" value="Genomic_DNA"/>
</dbReference>
<dbReference type="PANTHER" id="PTHR42851:SF19">
    <property type="entry name" value="PWWP DOMAIN-CONTAINING PROTEIN 2-RELATED"/>
    <property type="match status" value="1"/>
</dbReference>
<feature type="compositionally biased region" description="Basic and acidic residues" evidence="1">
    <location>
        <begin position="182"/>
        <end position="199"/>
    </location>
</feature>
<protein>
    <recommendedName>
        <fullName evidence="2">PWWP domain-containing protein</fullName>
    </recommendedName>
</protein>
<sequence length="1244" mass="134580">MARIRRHGVNFSEPGEGGIENVDDRVVDDGTNEGLEDKDELIDRGDDSVGKIGPVDMDIDGKGSTAWSEVVINGGEDRAEGREDLEGLQFGATDVNTVSDKGLVLDSKDSSKDVERSVSSDEDGGEDETLRECVEAEVVSAVDGDCSMSFEPKQDVTVEGKDGLMREDKEEVAQVDEEASDERERDQNVEHDQVEEKSVDASSSFHENVEHEATGSVGQLPHDIPAVEVKSAITDESLHDGDLNAGTHSQMITCDGHENQTLKVNVGGKTSEDVLMPDYVPPARVSEDTDNGNNLIDMAIDLEPYTTTDGNVSGEINATSGPSKPEFQASDLVWGKVRSHPWWPGQIFDPSASSKQAKKYFKKRSYLIAYFWDCTFAWNEASQIKPFWENFSQMEKQSNMEEFQDAVACALDEVSRRVEFGLACSCICKEVYAKLKTQTIINAGINEEASRRDGGDSSLSAESFEPLKLIKFVKQAAKLPFGRADRLELVTSRAQLSSFYRWKGYSQLPEFNILGGLVENDADISLLGEKEHVNEVHEDALPVIKDEELVPKSKSKDISLHKRKHISGDSSQPSKKGKNSSNVTAEKCLSSPMSENGSGKKANYKLVSQSSSKKRKAVNDAVVDDSAVKHSKSASSVVDDYSPQNKQTFRVGDRICRVASLLNGSSPIFRHCNAAPADAEVQDKGKEKSTSQKPQTERLIELEYPSPDEMLSQLCLAAINPMKGYRVLISLIACFSKFRNTICLEPPTPDEDQLPLGKIFGGKRGKKSTKMKKSFKAGITEKSESELIKDSYSSDSIIESQNETGELLPGAASDKDTYVVESQSLDQKLNLDTGGDLDLEAPKPALDDESGKLVPGAATSDKDTSAVEPQANLELNTNLDSEQNIAGGDLDSKAVNPSVANENGALVHETSSVVESPADPELNPNLDSELENAGGDTGLEAVKTALDNENGDLVAGVPSDKDASAVESQENPELNPNLNSELESVGGDSNSVKPAVDIDNGDLVAGAPSARDASAVESQQVNPELNPNLDSERENAGGDTGSEAVKPALDSESGELVAGALSNKDTPPAVESHVSPELNPNMDSEQKFAGGDLEPEAVTLPSECCEEDSPAALILNFSDLESLPSEANLNKIFSCFGPLNESQTELLKKTNRAKVVFRRRSDAQKAFSSAGKYSTFGPSLVSYRLKYPLSPGKASPSPKVTKQGKMMLHLQKVMRLGASNFDEMRDSQFTILVFSLTKVTSKKR</sequence>
<evidence type="ECO:0000313" key="3">
    <source>
        <dbReference type="EMBL" id="KAK9920837.1"/>
    </source>
</evidence>